<dbReference type="EMBL" id="JAPDFL010000001">
    <property type="protein sequence ID" value="MCW1932515.1"/>
    <property type="molecule type" value="Genomic_DNA"/>
</dbReference>
<dbReference type="RefSeq" id="WP_264505508.1">
    <property type="nucleotide sequence ID" value="NZ_JAPDFL010000001.1"/>
</dbReference>
<dbReference type="PANTHER" id="PTHR10091">
    <property type="entry name" value="ALDOSE-1-EPIMERASE"/>
    <property type="match status" value="1"/>
</dbReference>
<evidence type="ECO:0000256" key="1">
    <source>
        <dbReference type="SAM" id="MobiDB-lite"/>
    </source>
</evidence>
<feature type="compositionally biased region" description="Basic and acidic residues" evidence="1">
    <location>
        <begin position="251"/>
        <end position="260"/>
    </location>
</feature>
<dbReference type="InterPro" id="IPR011013">
    <property type="entry name" value="Gal_mutarotase_sf_dom"/>
</dbReference>
<keyword evidence="3" id="KW-1185">Reference proteome</keyword>
<reference evidence="2 3" key="1">
    <citation type="submission" date="2022-10" db="EMBL/GenBank/DDBJ databases">
        <title>Pararhodobacter sp. nov., isolated from marine algae.</title>
        <authorList>
            <person name="Choi B.J."/>
            <person name="Kim J.M."/>
            <person name="Lee J.K."/>
            <person name="Choi D.G."/>
            <person name="Jeon C.O."/>
        </authorList>
    </citation>
    <scope>NUCLEOTIDE SEQUENCE [LARGE SCALE GENOMIC DNA]</scope>
    <source>
        <strain evidence="2 3">ZQ420</strain>
    </source>
</reference>
<accession>A0ABT3GYE5</accession>
<comment type="caution">
    <text evidence="2">The sequence shown here is derived from an EMBL/GenBank/DDBJ whole genome shotgun (WGS) entry which is preliminary data.</text>
</comment>
<sequence length="260" mass="28002">MLDGRVLALDRNEAGRTTLHGGSHGTGQANWRFEGHDATSCALSIRLPDGLDGFPGTLDLTARYSLDAEGALTLSLEAQTDAPTFCNFAPHSYWTLGAADGLADHRLRVTAETYLPTDAAEIPLGIQAPVAGTRFDFRSQRAVMVAGDAPLNHNLCLSGTPALRPVCWLSHGDVTLEIATDAIGLQLYDGVHINTGALRTHTGQPYRPHAGLAIEPQAWPDAPNQPDFPPITLRPGARWTQVSRYALTRRPGSDQERTKP</sequence>
<organism evidence="2 3">
    <name type="scientific">Pararhodobacter zhoushanensis</name>
    <dbReference type="NCBI Taxonomy" id="2479545"/>
    <lineage>
        <taxon>Bacteria</taxon>
        <taxon>Pseudomonadati</taxon>
        <taxon>Pseudomonadota</taxon>
        <taxon>Alphaproteobacteria</taxon>
        <taxon>Rhodobacterales</taxon>
        <taxon>Paracoccaceae</taxon>
        <taxon>Pararhodobacter</taxon>
    </lineage>
</organism>
<feature type="region of interest" description="Disordered" evidence="1">
    <location>
        <begin position="216"/>
        <end position="260"/>
    </location>
</feature>
<proteinExistence type="predicted"/>
<dbReference type="SUPFAM" id="SSF74650">
    <property type="entry name" value="Galactose mutarotase-like"/>
    <property type="match status" value="1"/>
</dbReference>
<dbReference type="Proteomes" id="UP001208938">
    <property type="component" value="Unassembled WGS sequence"/>
</dbReference>
<dbReference type="Gene3D" id="2.70.98.10">
    <property type="match status" value="1"/>
</dbReference>
<dbReference type="Pfam" id="PF01263">
    <property type="entry name" value="Aldose_epim"/>
    <property type="match status" value="1"/>
</dbReference>
<dbReference type="InterPro" id="IPR014718">
    <property type="entry name" value="GH-type_carb-bd"/>
</dbReference>
<gene>
    <name evidence="2" type="ORF">OKW52_09660</name>
</gene>
<protein>
    <submittedName>
        <fullName evidence="2">Galactose mutarotase</fullName>
    </submittedName>
</protein>
<evidence type="ECO:0000313" key="3">
    <source>
        <dbReference type="Proteomes" id="UP001208938"/>
    </source>
</evidence>
<name>A0ABT3GYE5_9RHOB</name>
<evidence type="ECO:0000313" key="2">
    <source>
        <dbReference type="EMBL" id="MCW1932515.1"/>
    </source>
</evidence>
<dbReference type="PANTHER" id="PTHR10091:SF0">
    <property type="entry name" value="GALACTOSE MUTAROTASE"/>
    <property type="match status" value="1"/>
</dbReference>
<dbReference type="InterPro" id="IPR008183">
    <property type="entry name" value="Aldose_1/G6P_1-epimerase"/>
</dbReference>